<organism evidence="1">
    <name type="scientific">Nonomuraea gerenzanensis</name>
    <dbReference type="NCBI Taxonomy" id="93944"/>
    <lineage>
        <taxon>Bacteria</taxon>
        <taxon>Bacillati</taxon>
        <taxon>Actinomycetota</taxon>
        <taxon>Actinomycetes</taxon>
        <taxon>Streptosporangiales</taxon>
        <taxon>Streptosporangiaceae</taxon>
        <taxon>Nonomuraea</taxon>
    </lineage>
</organism>
<protein>
    <submittedName>
        <fullName evidence="1">Uncharacterized protein</fullName>
    </submittedName>
</protein>
<proteinExistence type="predicted"/>
<dbReference type="AlphaFoldDB" id="A0A1M4EII6"/>
<gene>
    <name evidence="1" type="ORF">BN4615_P8257</name>
</gene>
<reference evidence="1" key="1">
    <citation type="submission" date="2016-04" db="EMBL/GenBank/DDBJ databases">
        <authorList>
            <person name="Evans L.H."/>
            <person name="Alamgir A."/>
            <person name="Owens N."/>
            <person name="Weber N.D."/>
            <person name="Virtaneva K."/>
            <person name="Barbian K."/>
            <person name="Babar A."/>
            <person name="Rosenke K."/>
        </authorList>
    </citation>
    <scope>NUCLEOTIDE SEQUENCE</scope>
    <source>
        <strain evidence="1">Nono1</strain>
    </source>
</reference>
<sequence length="245" mass="26273">MHSARKNPRKLWARILAVLTALLTAALAGVVLAYPSLAATTCPGCYGLTELEASVHTEADLSQAQKAQIQRTVTEARRRITTFYGSRTSSPTLLACATESCYQRIGGGRERGIAVLNRAVMLSPKGLDAVIASHEMSHVELHTRLTSGEEVPQWFDEGLAVVVSDDRRYLAPATSADRCLTSPTGPLPVTLDEWLSAASKDAGTYAKSACQVSRWLRDNGGRTGLLSLIDHLNAGTPFTTLVPSP</sequence>
<name>A0A1M4EII6_9ACTN</name>
<accession>A0A1M4EII6</accession>
<dbReference type="RefSeq" id="WP_225267487.1">
    <property type="nucleotide sequence ID" value="NZ_CP084058.1"/>
</dbReference>
<evidence type="ECO:0000313" key="1">
    <source>
        <dbReference type="EMBL" id="SBO98741.1"/>
    </source>
</evidence>
<dbReference type="EMBL" id="LT559118">
    <property type="protein sequence ID" value="SBO98741.1"/>
    <property type="molecule type" value="Genomic_DNA"/>
</dbReference>